<dbReference type="EMBL" id="JAGIOO010000001">
    <property type="protein sequence ID" value="MBP2477429.1"/>
    <property type="molecule type" value="Genomic_DNA"/>
</dbReference>
<accession>A0ABS5AMK0</accession>
<sequence>MRSTGRSVVPSGCRARRIRRRSGHVSGVAALRVEPRRYVGARISLVPRRIHVAGDIAGLSTLASATGLRPAGEVLRRQPDGRWR</sequence>
<dbReference type="RefSeq" id="WP_158103572.1">
    <property type="nucleotide sequence ID" value="NZ_JAGIOO010000001.1"/>
</dbReference>
<comment type="caution">
    <text evidence="1">The sequence shown here is derived from an EMBL/GenBank/DDBJ whole genome shotgun (WGS) entry which is preliminary data.</text>
</comment>
<dbReference type="Proteomes" id="UP001519363">
    <property type="component" value="Unassembled WGS sequence"/>
</dbReference>
<proteinExistence type="predicted"/>
<protein>
    <submittedName>
        <fullName evidence="1">Uncharacterized protein</fullName>
    </submittedName>
</protein>
<name>A0ABS5AMK0_9PSEU</name>
<evidence type="ECO:0000313" key="2">
    <source>
        <dbReference type="Proteomes" id="UP001519363"/>
    </source>
</evidence>
<keyword evidence="2" id="KW-1185">Reference proteome</keyword>
<gene>
    <name evidence="1" type="ORF">JOF53_006301</name>
</gene>
<reference evidence="1 2" key="1">
    <citation type="submission" date="2021-03" db="EMBL/GenBank/DDBJ databases">
        <title>Sequencing the genomes of 1000 actinobacteria strains.</title>
        <authorList>
            <person name="Klenk H.-P."/>
        </authorList>
    </citation>
    <scope>NUCLEOTIDE SEQUENCE [LARGE SCALE GENOMIC DNA]</scope>
    <source>
        <strain evidence="1 2">DSM 44580</strain>
    </source>
</reference>
<organism evidence="1 2">
    <name type="scientific">Crossiella equi</name>
    <dbReference type="NCBI Taxonomy" id="130796"/>
    <lineage>
        <taxon>Bacteria</taxon>
        <taxon>Bacillati</taxon>
        <taxon>Actinomycetota</taxon>
        <taxon>Actinomycetes</taxon>
        <taxon>Pseudonocardiales</taxon>
        <taxon>Pseudonocardiaceae</taxon>
        <taxon>Crossiella</taxon>
    </lineage>
</organism>
<evidence type="ECO:0000313" key="1">
    <source>
        <dbReference type="EMBL" id="MBP2477429.1"/>
    </source>
</evidence>